<dbReference type="KEGG" id="hws:RNZ46_12550"/>
<dbReference type="Proteomes" id="UP001302486">
    <property type="component" value="Chromosome"/>
</dbReference>
<protein>
    <submittedName>
        <fullName evidence="1">Uncharacterized protein</fullName>
    </submittedName>
</protein>
<gene>
    <name evidence="1" type="ORF">RNZ46_12550</name>
</gene>
<dbReference type="AlphaFoldDB" id="A0AA97EJY8"/>
<organism evidence="1 2">
    <name type="scientific">Hwangdonia lutea</name>
    <dbReference type="NCBI Taxonomy" id="3075823"/>
    <lineage>
        <taxon>Bacteria</taxon>
        <taxon>Pseudomonadati</taxon>
        <taxon>Bacteroidota</taxon>
        <taxon>Flavobacteriia</taxon>
        <taxon>Flavobacteriales</taxon>
        <taxon>Flavobacteriaceae</taxon>
        <taxon>Hwangdonia</taxon>
    </lineage>
</organism>
<evidence type="ECO:0000313" key="2">
    <source>
        <dbReference type="Proteomes" id="UP001302486"/>
    </source>
</evidence>
<dbReference type="EMBL" id="CP136521">
    <property type="protein sequence ID" value="WOD42819.1"/>
    <property type="molecule type" value="Genomic_DNA"/>
</dbReference>
<proteinExistence type="predicted"/>
<dbReference type="RefSeq" id="WP_316982510.1">
    <property type="nucleotide sequence ID" value="NZ_CP136521.1"/>
</dbReference>
<accession>A0AA97EJY8</accession>
<reference evidence="2" key="1">
    <citation type="submission" date="2024-06" db="EMBL/GenBank/DDBJ databases">
        <title>Hwangdonia haimaensis gen. nov., sp. nov., a member of the family Flavobacteriaceae isolated from the haima cold seep.</title>
        <authorList>
            <person name="Li J."/>
        </authorList>
    </citation>
    <scope>NUCLEOTIDE SEQUENCE [LARGE SCALE GENOMIC DNA]</scope>
    <source>
        <strain evidence="2">SCSIO 19198</strain>
    </source>
</reference>
<keyword evidence="2" id="KW-1185">Reference proteome</keyword>
<evidence type="ECO:0000313" key="1">
    <source>
        <dbReference type="EMBL" id="WOD42819.1"/>
    </source>
</evidence>
<name>A0AA97EJY8_9FLAO</name>
<sequence>MILKRASHIPPNQVAFTALALNDADVHNYTEVSNTKTINHD</sequence>